<feature type="compositionally biased region" description="Polar residues" evidence="13">
    <location>
        <begin position="980"/>
        <end position="999"/>
    </location>
</feature>
<protein>
    <recommendedName>
        <fullName evidence="3">non-specific serine/threonine protein kinase</fullName>
        <ecNumber evidence="3">2.7.11.1</ecNumber>
    </recommendedName>
</protein>
<feature type="compositionally biased region" description="Low complexity" evidence="13">
    <location>
        <begin position="587"/>
        <end position="601"/>
    </location>
</feature>
<feature type="compositionally biased region" description="Basic and acidic residues" evidence="13">
    <location>
        <begin position="538"/>
        <end position="551"/>
    </location>
</feature>
<comment type="catalytic activity">
    <reaction evidence="11">
        <text>L-seryl-[protein] + ATP = O-phospho-L-seryl-[protein] + ADP + H(+)</text>
        <dbReference type="Rhea" id="RHEA:17989"/>
        <dbReference type="Rhea" id="RHEA-COMP:9863"/>
        <dbReference type="Rhea" id="RHEA-COMP:11604"/>
        <dbReference type="ChEBI" id="CHEBI:15378"/>
        <dbReference type="ChEBI" id="CHEBI:29999"/>
        <dbReference type="ChEBI" id="CHEBI:30616"/>
        <dbReference type="ChEBI" id="CHEBI:83421"/>
        <dbReference type="ChEBI" id="CHEBI:456216"/>
        <dbReference type="EC" id="2.7.11.1"/>
    </reaction>
</comment>
<feature type="compositionally biased region" description="Basic residues" evidence="13">
    <location>
        <begin position="602"/>
        <end position="627"/>
    </location>
</feature>
<dbReference type="GO" id="GO:0005524">
    <property type="term" value="F:ATP binding"/>
    <property type="evidence" value="ECO:0007669"/>
    <property type="project" value="UniProtKB-UniRule"/>
</dbReference>
<evidence type="ECO:0000256" key="13">
    <source>
        <dbReference type="SAM" id="MobiDB-lite"/>
    </source>
</evidence>
<evidence type="ECO:0000313" key="15">
    <source>
        <dbReference type="EMBL" id="RPB14728.1"/>
    </source>
</evidence>
<evidence type="ECO:0000313" key="16">
    <source>
        <dbReference type="Proteomes" id="UP000277580"/>
    </source>
</evidence>
<evidence type="ECO:0000259" key="14">
    <source>
        <dbReference type="PROSITE" id="PS50011"/>
    </source>
</evidence>
<keyword evidence="4" id="KW-0723">Serine/threonine-protein kinase</keyword>
<evidence type="ECO:0000256" key="1">
    <source>
        <dbReference type="ARBA" id="ARBA00004266"/>
    </source>
</evidence>
<dbReference type="InterPro" id="IPR011009">
    <property type="entry name" value="Kinase-like_dom_sf"/>
</dbReference>
<dbReference type="GO" id="GO:0004674">
    <property type="term" value="F:protein serine/threonine kinase activity"/>
    <property type="evidence" value="ECO:0007669"/>
    <property type="project" value="UniProtKB-KW"/>
</dbReference>
<evidence type="ECO:0000256" key="8">
    <source>
        <dbReference type="ARBA" id="ARBA00022777"/>
    </source>
</evidence>
<feature type="region of interest" description="Disordered" evidence="13">
    <location>
        <begin position="756"/>
        <end position="775"/>
    </location>
</feature>
<dbReference type="Proteomes" id="UP000277580">
    <property type="component" value="Unassembled WGS sequence"/>
</dbReference>
<evidence type="ECO:0000256" key="10">
    <source>
        <dbReference type="ARBA" id="ARBA00047899"/>
    </source>
</evidence>
<dbReference type="InParanoid" id="A0A3N4KZ36"/>
<feature type="region of interest" description="Disordered" evidence="13">
    <location>
        <begin position="977"/>
        <end position="999"/>
    </location>
</feature>
<feature type="compositionally biased region" description="Basic and acidic residues" evidence="13">
    <location>
        <begin position="645"/>
        <end position="658"/>
    </location>
</feature>
<feature type="region of interest" description="Disordered" evidence="13">
    <location>
        <begin position="456"/>
        <end position="627"/>
    </location>
</feature>
<dbReference type="AlphaFoldDB" id="A0A3N4KZ36"/>
<keyword evidence="16" id="KW-1185">Reference proteome</keyword>
<dbReference type="GO" id="GO:0005935">
    <property type="term" value="C:cellular bud neck"/>
    <property type="evidence" value="ECO:0007669"/>
    <property type="project" value="UniProtKB-SubCell"/>
</dbReference>
<feature type="compositionally biased region" description="Polar residues" evidence="13">
    <location>
        <begin position="466"/>
        <end position="503"/>
    </location>
</feature>
<feature type="region of interest" description="Disordered" evidence="13">
    <location>
        <begin position="376"/>
        <end position="402"/>
    </location>
</feature>
<sequence>MDPHSENRGSLNSPGRAMRHPLQDTTATTNNYSSPTPARYISKLQSSRNTRPNPRYNQGDENSYYGNPESESGPSEGYHLNRPAATKANAATSTPKSQQPRKRKAQVGPWILGRTLGKGSTGRVRLAKHCDTGQLVAIKIVGKGNNGGNLGAHGQVNSLPQGLEREVIIMKLISHDNVMGLWDVWENRGELYLVLEYIEGGELFEYLTRRGRLPEAEAMKFFRQILSGLDYCQHFNICHRDLKPENLLLDAHGNIKIADFGMAALQPQGSLLNTPCGSPHYASPEIISGKEYDGVKSDIWSCGIVLFVLLAGFLPFDDDNIRDLLNKVIRGRFTMPREFSIEAQDLIWRMLTVDPKARIAMAQIWKHPLVRKHAPIDPRTGLEMDRGPKPPSPQDIGRPVKNRRDIDRELLKNLGTLWQGVRERDLVERLLNNVFNQEKVFYFLLLEYRKQHLENYPGTEHAPGNSDLNQQSGSSLQPTKSITGRAQRHSSGNAARYCQNDTADTGDYRPHARGKGRTTEFGDRIEDNNHNPSPTHHSSHERYADNEDLKCQKSASHPRVIASRSSLINPMRHASRSSGRRGHHSKASLVSYMSSSPSAYRSARHSHSKRHVSFNHHRSCSKGRSRSKLVVARDNTNKEVWVDEESRFDREDTPKFREPSAALLPKSRGEYATESSSLSGPKVPNVRNTGGVIASRKRMSFMRENEEAERRRKVSKELEEACERAFNSSVIGSSFTSLGTIKSLGDVTVDHISNATGATNSDDNAPGTVGRATVSTQTDYSGSFFGTTKRKSPNLPSELSSVKYYDGGGALQTPEDDGDVPKKGCLDAVIEHLDRLMDSSANMNGAEKLRAVSQGGHDIEFASTSMNVAPLNICPRSTTRKPQSEMLENEKAVRIVDEALKPDNIISVQFEGLAQKGDPHYGYKNASSGDRNSISKEASLPVDGTIDKDIKKKRSFLGIFTGKKTVKDVKNMVKPGDNYSEVTGATSTHENRSSGATNTEKITFGKRSGNALRRFVSRDAKKEQELVNGITETFNPMLGEGDSLGRCPSPSIGRSDEEHNDVSGNQDEFSKVMGQRSWLWRILKVKPANRTIQFNISAFQCRKEILKLYKDWLTHGLEIVEDDRRGLILRARVLSSNSLNIKEVTFVGEIRTYSGSKKTGTSVIHFTQEKGAASSFNRVMEAIILACGTRGFLVENLRE</sequence>
<organism evidence="15 16">
    <name type="scientific">Morchella conica CCBAS932</name>
    <dbReference type="NCBI Taxonomy" id="1392247"/>
    <lineage>
        <taxon>Eukaryota</taxon>
        <taxon>Fungi</taxon>
        <taxon>Dikarya</taxon>
        <taxon>Ascomycota</taxon>
        <taxon>Pezizomycotina</taxon>
        <taxon>Pezizomycetes</taxon>
        <taxon>Pezizales</taxon>
        <taxon>Morchellaceae</taxon>
        <taxon>Morchella</taxon>
    </lineage>
</organism>
<feature type="domain" description="Protein kinase" evidence="14">
    <location>
        <begin position="110"/>
        <end position="370"/>
    </location>
</feature>
<dbReference type="InterPro" id="IPR031850">
    <property type="entry name" value="Fungal_KA1_dom"/>
</dbReference>
<dbReference type="PROSITE" id="PS00108">
    <property type="entry name" value="PROTEIN_KINASE_ST"/>
    <property type="match status" value="1"/>
</dbReference>
<dbReference type="InterPro" id="IPR000719">
    <property type="entry name" value="Prot_kinase_dom"/>
</dbReference>
<dbReference type="EC" id="2.7.11.1" evidence="3"/>
<comment type="catalytic activity">
    <reaction evidence="10">
        <text>L-threonyl-[protein] + ATP = O-phospho-L-threonyl-[protein] + ADP + H(+)</text>
        <dbReference type="Rhea" id="RHEA:46608"/>
        <dbReference type="Rhea" id="RHEA-COMP:11060"/>
        <dbReference type="Rhea" id="RHEA-COMP:11605"/>
        <dbReference type="ChEBI" id="CHEBI:15378"/>
        <dbReference type="ChEBI" id="CHEBI:30013"/>
        <dbReference type="ChEBI" id="CHEBI:30616"/>
        <dbReference type="ChEBI" id="CHEBI:61977"/>
        <dbReference type="ChEBI" id="CHEBI:456216"/>
        <dbReference type="EC" id="2.7.11.1"/>
    </reaction>
</comment>
<dbReference type="PANTHER" id="PTHR24346:SF82">
    <property type="entry name" value="KP78A-RELATED"/>
    <property type="match status" value="1"/>
</dbReference>
<gene>
    <name evidence="15" type="ORF">P167DRAFT_543452</name>
</gene>
<feature type="compositionally biased region" description="Polar residues" evidence="13">
    <location>
        <begin position="925"/>
        <end position="936"/>
    </location>
</feature>
<feature type="binding site" evidence="12">
    <location>
        <position position="143"/>
    </location>
    <ligand>
        <name>ATP</name>
        <dbReference type="ChEBI" id="CHEBI:30616"/>
    </ligand>
</feature>
<dbReference type="InterPro" id="IPR008271">
    <property type="entry name" value="Ser/Thr_kinase_AS"/>
</dbReference>
<keyword evidence="6" id="KW-0808">Transferase</keyword>
<feature type="compositionally biased region" description="Basic residues" evidence="13">
    <location>
        <begin position="573"/>
        <end position="586"/>
    </location>
</feature>
<accession>A0A3N4KZ36</accession>
<keyword evidence="7 12" id="KW-0547">Nucleotide-binding</keyword>
<dbReference type="GO" id="GO:0035556">
    <property type="term" value="P:intracellular signal transduction"/>
    <property type="evidence" value="ECO:0007669"/>
    <property type="project" value="TreeGrafter"/>
</dbReference>
<feature type="compositionally biased region" description="Basic and acidic residues" evidence="13">
    <location>
        <begin position="376"/>
        <end position="388"/>
    </location>
</feature>
<dbReference type="Gene3D" id="3.30.310.220">
    <property type="entry name" value="Fungal kinase associated-1 domain"/>
    <property type="match status" value="1"/>
</dbReference>
<dbReference type="InterPro" id="IPR043024">
    <property type="entry name" value="KA1_sf_fungal"/>
</dbReference>
<dbReference type="PROSITE" id="PS50011">
    <property type="entry name" value="PROTEIN_KINASE_DOM"/>
    <property type="match status" value="1"/>
</dbReference>
<keyword evidence="8 15" id="KW-0418">Kinase</keyword>
<evidence type="ECO:0000256" key="2">
    <source>
        <dbReference type="ARBA" id="ARBA00010791"/>
    </source>
</evidence>
<proteinExistence type="inferred from homology"/>
<evidence type="ECO:0000256" key="5">
    <source>
        <dbReference type="ARBA" id="ARBA00022553"/>
    </source>
</evidence>
<dbReference type="FunFam" id="1.10.510.10:FF:000394">
    <property type="entry name" value="Serine/threonine-protein kinase HSL1"/>
    <property type="match status" value="1"/>
</dbReference>
<dbReference type="GO" id="GO:0005940">
    <property type="term" value="C:septin ring"/>
    <property type="evidence" value="ECO:0007669"/>
    <property type="project" value="UniProtKB-ARBA"/>
</dbReference>
<dbReference type="InterPro" id="IPR017441">
    <property type="entry name" value="Protein_kinase_ATP_BS"/>
</dbReference>
<keyword evidence="5" id="KW-0597">Phosphoprotein</keyword>
<feature type="compositionally biased region" description="Polar residues" evidence="13">
    <location>
        <begin position="43"/>
        <end position="73"/>
    </location>
</feature>
<comment type="subcellular location">
    <subcellularLocation>
        <location evidence="1">Bud neck</location>
    </subcellularLocation>
</comment>
<evidence type="ECO:0000256" key="9">
    <source>
        <dbReference type="ARBA" id="ARBA00022840"/>
    </source>
</evidence>
<evidence type="ECO:0000256" key="3">
    <source>
        <dbReference type="ARBA" id="ARBA00012513"/>
    </source>
</evidence>
<dbReference type="EMBL" id="ML119116">
    <property type="protein sequence ID" value="RPB14728.1"/>
    <property type="molecule type" value="Genomic_DNA"/>
</dbReference>
<dbReference type="Pfam" id="PF16797">
    <property type="entry name" value="Fungal_KA1"/>
    <property type="match status" value="1"/>
</dbReference>
<evidence type="ECO:0000256" key="12">
    <source>
        <dbReference type="PROSITE-ProRule" id="PRU10141"/>
    </source>
</evidence>
<evidence type="ECO:0000256" key="4">
    <source>
        <dbReference type="ARBA" id="ARBA00022527"/>
    </source>
</evidence>
<evidence type="ECO:0000256" key="6">
    <source>
        <dbReference type="ARBA" id="ARBA00022679"/>
    </source>
</evidence>
<feature type="compositionally biased region" description="Basic and acidic residues" evidence="13">
    <location>
        <begin position="517"/>
        <end position="529"/>
    </location>
</feature>
<dbReference type="Pfam" id="PF00069">
    <property type="entry name" value="Pkinase"/>
    <property type="match status" value="1"/>
</dbReference>
<dbReference type="CDD" id="cd14081">
    <property type="entry name" value="STKc_BRSK1_2"/>
    <property type="match status" value="1"/>
</dbReference>
<feature type="region of interest" description="Disordered" evidence="13">
    <location>
        <begin position="1"/>
        <end position="107"/>
    </location>
</feature>
<dbReference type="Gene3D" id="1.10.510.10">
    <property type="entry name" value="Transferase(Phosphotransferase) domain 1"/>
    <property type="match status" value="1"/>
</dbReference>
<dbReference type="PANTHER" id="PTHR24346">
    <property type="entry name" value="MAP/MICROTUBULE AFFINITY-REGULATING KINASE"/>
    <property type="match status" value="1"/>
</dbReference>
<feature type="compositionally biased region" description="Polar residues" evidence="13">
    <location>
        <begin position="23"/>
        <end position="36"/>
    </location>
</feature>
<dbReference type="SMART" id="SM00220">
    <property type="entry name" value="S_TKc"/>
    <property type="match status" value="1"/>
</dbReference>
<dbReference type="PROSITE" id="PS00107">
    <property type="entry name" value="PROTEIN_KINASE_ATP"/>
    <property type="match status" value="1"/>
</dbReference>
<dbReference type="OrthoDB" id="504170at2759"/>
<feature type="region of interest" description="Disordered" evidence="13">
    <location>
        <begin position="917"/>
        <end position="936"/>
    </location>
</feature>
<evidence type="ECO:0000256" key="7">
    <source>
        <dbReference type="ARBA" id="ARBA00022741"/>
    </source>
</evidence>
<name>A0A3N4KZ36_9PEZI</name>
<evidence type="ECO:0000256" key="11">
    <source>
        <dbReference type="ARBA" id="ARBA00048679"/>
    </source>
</evidence>
<feature type="compositionally biased region" description="Polar residues" evidence="13">
    <location>
        <begin position="89"/>
        <end position="98"/>
    </location>
</feature>
<feature type="region of interest" description="Disordered" evidence="13">
    <location>
        <begin position="645"/>
        <end position="689"/>
    </location>
</feature>
<keyword evidence="9 12" id="KW-0067">ATP-binding</keyword>
<dbReference type="SUPFAM" id="SSF56112">
    <property type="entry name" value="Protein kinase-like (PK-like)"/>
    <property type="match status" value="1"/>
</dbReference>
<reference evidence="15 16" key="1">
    <citation type="journal article" date="2018" name="Nat. Ecol. Evol.">
        <title>Pezizomycetes genomes reveal the molecular basis of ectomycorrhizal truffle lifestyle.</title>
        <authorList>
            <person name="Murat C."/>
            <person name="Payen T."/>
            <person name="Noel B."/>
            <person name="Kuo A."/>
            <person name="Morin E."/>
            <person name="Chen J."/>
            <person name="Kohler A."/>
            <person name="Krizsan K."/>
            <person name="Balestrini R."/>
            <person name="Da Silva C."/>
            <person name="Montanini B."/>
            <person name="Hainaut M."/>
            <person name="Levati E."/>
            <person name="Barry K.W."/>
            <person name="Belfiori B."/>
            <person name="Cichocki N."/>
            <person name="Clum A."/>
            <person name="Dockter R.B."/>
            <person name="Fauchery L."/>
            <person name="Guy J."/>
            <person name="Iotti M."/>
            <person name="Le Tacon F."/>
            <person name="Lindquist E.A."/>
            <person name="Lipzen A."/>
            <person name="Malagnac F."/>
            <person name="Mello A."/>
            <person name="Molinier V."/>
            <person name="Miyauchi S."/>
            <person name="Poulain J."/>
            <person name="Riccioni C."/>
            <person name="Rubini A."/>
            <person name="Sitrit Y."/>
            <person name="Splivallo R."/>
            <person name="Traeger S."/>
            <person name="Wang M."/>
            <person name="Zifcakova L."/>
            <person name="Wipf D."/>
            <person name="Zambonelli A."/>
            <person name="Paolocci F."/>
            <person name="Nowrousian M."/>
            <person name="Ottonello S."/>
            <person name="Baldrian P."/>
            <person name="Spatafora J.W."/>
            <person name="Henrissat B."/>
            <person name="Nagy L.G."/>
            <person name="Aury J.M."/>
            <person name="Wincker P."/>
            <person name="Grigoriev I.V."/>
            <person name="Bonfante P."/>
            <person name="Martin F.M."/>
        </authorList>
    </citation>
    <scope>NUCLEOTIDE SEQUENCE [LARGE SCALE GENOMIC DNA]</scope>
    <source>
        <strain evidence="15 16">CCBAS932</strain>
    </source>
</reference>
<comment type="similarity">
    <text evidence="2">Belongs to the protein kinase superfamily. CAMK Ser/Thr protein kinase family. NIM1 subfamily.</text>
</comment>
<dbReference type="STRING" id="1392247.A0A3N4KZ36"/>